<keyword evidence="4" id="KW-1185">Reference proteome</keyword>
<proteinExistence type="predicted"/>
<reference evidence="3 4" key="1">
    <citation type="submission" date="2020-03" db="EMBL/GenBank/DDBJ databases">
        <title>Bradyrhizobium diversity isolated from nodules of Muelleranthus trifoliolatus.</title>
        <authorList>
            <person name="Klepa M."/>
            <person name="Helene L."/>
            <person name="Hungria M."/>
        </authorList>
    </citation>
    <scope>NUCLEOTIDE SEQUENCE [LARGE SCALE GENOMIC DNA]</scope>
    <source>
        <strain evidence="3 4">WSM 1744</strain>
    </source>
</reference>
<name>A0A7Y4M2Z3_9BRAD</name>
<dbReference type="RefSeq" id="WP_171711111.1">
    <property type="nucleotide sequence ID" value="NZ_JAAVLW010000005.1"/>
</dbReference>
<evidence type="ECO:0000256" key="2">
    <source>
        <dbReference type="SAM" id="SignalP"/>
    </source>
</evidence>
<accession>A0A7Y4M2Z3</accession>
<protein>
    <submittedName>
        <fullName evidence="3">Uncharacterized protein</fullName>
    </submittedName>
</protein>
<feature type="chain" id="PRO_5030746879" evidence="2">
    <location>
        <begin position="22"/>
        <end position="131"/>
    </location>
</feature>
<dbReference type="Proteomes" id="UP000528734">
    <property type="component" value="Unassembled WGS sequence"/>
</dbReference>
<dbReference type="AlphaFoldDB" id="A0A7Y4M2Z3"/>
<evidence type="ECO:0000256" key="1">
    <source>
        <dbReference type="SAM" id="MobiDB-lite"/>
    </source>
</evidence>
<sequence>MSTRIAITAAFALILAGPAFADCNQELKALEQNVVAAGTGASTSETGMPGTKHQEEVLAAKQKSGEPETTGSTAPAVTPTSPHQEQVTKRSTQSAEHANQLIAEARKLSAAGNEQECMKKAAELKDVLGIK</sequence>
<feature type="compositionally biased region" description="Polar residues" evidence="1">
    <location>
        <begin position="67"/>
        <end position="96"/>
    </location>
</feature>
<feature type="signal peptide" evidence="2">
    <location>
        <begin position="1"/>
        <end position="21"/>
    </location>
</feature>
<evidence type="ECO:0000313" key="3">
    <source>
        <dbReference type="EMBL" id="NOJ48253.1"/>
    </source>
</evidence>
<keyword evidence="2" id="KW-0732">Signal</keyword>
<dbReference type="EMBL" id="JAAVLW010000005">
    <property type="protein sequence ID" value="NOJ48253.1"/>
    <property type="molecule type" value="Genomic_DNA"/>
</dbReference>
<feature type="region of interest" description="Disordered" evidence="1">
    <location>
        <begin position="59"/>
        <end position="96"/>
    </location>
</feature>
<gene>
    <name evidence="3" type="ORF">HCN50_18710</name>
</gene>
<evidence type="ECO:0000313" key="4">
    <source>
        <dbReference type="Proteomes" id="UP000528734"/>
    </source>
</evidence>
<comment type="caution">
    <text evidence="3">The sequence shown here is derived from an EMBL/GenBank/DDBJ whole genome shotgun (WGS) entry which is preliminary data.</text>
</comment>
<organism evidence="3 4">
    <name type="scientific">Bradyrhizobium archetypum</name>
    <dbReference type="NCBI Taxonomy" id="2721160"/>
    <lineage>
        <taxon>Bacteria</taxon>
        <taxon>Pseudomonadati</taxon>
        <taxon>Pseudomonadota</taxon>
        <taxon>Alphaproteobacteria</taxon>
        <taxon>Hyphomicrobiales</taxon>
        <taxon>Nitrobacteraceae</taxon>
        <taxon>Bradyrhizobium</taxon>
    </lineage>
</organism>